<protein>
    <recommendedName>
        <fullName evidence="3">Thiamine-binding protein domain-containing protein</fullName>
    </recommendedName>
</protein>
<evidence type="ECO:0000313" key="2">
    <source>
        <dbReference type="Proteomes" id="UP001611339"/>
    </source>
</evidence>
<organism evidence="1 2">
    <name type="scientific">Streptomyces litmocidini</name>
    <dbReference type="NCBI Taxonomy" id="67318"/>
    <lineage>
        <taxon>Bacteria</taxon>
        <taxon>Bacillati</taxon>
        <taxon>Actinomycetota</taxon>
        <taxon>Actinomycetes</taxon>
        <taxon>Kitasatosporales</taxon>
        <taxon>Streptomycetaceae</taxon>
        <taxon>Streptomyces</taxon>
    </lineage>
</organism>
<evidence type="ECO:0008006" key="3">
    <source>
        <dbReference type="Google" id="ProtNLM"/>
    </source>
</evidence>
<evidence type="ECO:0000313" key="1">
    <source>
        <dbReference type="EMBL" id="MFI1714835.1"/>
    </source>
</evidence>
<dbReference type="RefSeq" id="WP_398709408.1">
    <property type="nucleotide sequence ID" value="NZ_JBIRUI010000005.1"/>
</dbReference>
<gene>
    <name evidence="1" type="ORF">ACH407_14855</name>
</gene>
<sequence>MRQGQPRPDLFQASFRVDGDTEQCGNVLRDILDLIQEAGAAGLPRVGVFPRGVTAIDRHVVEVSVGRTQ</sequence>
<keyword evidence="2" id="KW-1185">Reference proteome</keyword>
<proteinExistence type="predicted"/>
<dbReference type="EMBL" id="JBIRUI010000005">
    <property type="protein sequence ID" value="MFI1714835.1"/>
    <property type="molecule type" value="Genomic_DNA"/>
</dbReference>
<accession>A0ABW7U998</accession>
<dbReference type="Proteomes" id="UP001611339">
    <property type="component" value="Unassembled WGS sequence"/>
</dbReference>
<name>A0ABW7U998_9ACTN</name>
<comment type="caution">
    <text evidence="1">The sequence shown here is derived from an EMBL/GenBank/DDBJ whole genome shotgun (WGS) entry which is preliminary data.</text>
</comment>
<reference evidence="1 2" key="1">
    <citation type="submission" date="2024-10" db="EMBL/GenBank/DDBJ databases">
        <title>The Natural Products Discovery Center: Release of the First 8490 Sequenced Strains for Exploring Actinobacteria Biosynthetic Diversity.</title>
        <authorList>
            <person name="Kalkreuter E."/>
            <person name="Kautsar S.A."/>
            <person name="Yang D."/>
            <person name="Bader C.D."/>
            <person name="Teijaro C.N."/>
            <person name="Fluegel L."/>
            <person name="Davis C.M."/>
            <person name="Simpson J.R."/>
            <person name="Lauterbach L."/>
            <person name="Steele A.D."/>
            <person name="Gui C."/>
            <person name="Meng S."/>
            <person name="Li G."/>
            <person name="Viehrig K."/>
            <person name="Ye F."/>
            <person name="Su P."/>
            <person name="Kiefer A.F."/>
            <person name="Nichols A."/>
            <person name="Cepeda A.J."/>
            <person name="Yan W."/>
            <person name="Fan B."/>
            <person name="Jiang Y."/>
            <person name="Adhikari A."/>
            <person name="Zheng C.-J."/>
            <person name="Schuster L."/>
            <person name="Cowan T.M."/>
            <person name="Smanski M.J."/>
            <person name="Chevrette M.G."/>
            <person name="De Carvalho L.P.S."/>
            <person name="Shen B."/>
        </authorList>
    </citation>
    <scope>NUCLEOTIDE SEQUENCE [LARGE SCALE GENOMIC DNA]</scope>
    <source>
        <strain evidence="1 2">NPDC020602</strain>
    </source>
</reference>